<dbReference type="PROSITE" id="PS51257">
    <property type="entry name" value="PROKAR_LIPOPROTEIN"/>
    <property type="match status" value="1"/>
</dbReference>
<evidence type="ECO:0000256" key="1">
    <source>
        <dbReference type="SAM" id="SignalP"/>
    </source>
</evidence>
<evidence type="ECO:0000313" key="3">
    <source>
        <dbReference type="Proteomes" id="UP001216907"/>
    </source>
</evidence>
<proteinExistence type="predicted"/>
<dbReference type="Proteomes" id="UP001216907">
    <property type="component" value="Unassembled WGS sequence"/>
</dbReference>
<feature type="signal peptide" evidence="1">
    <location>
        <begin position="1"/>
        <end position="19"/>
    </location>
</feature>
<keyword evidence="1" id="KW-0732">Signal</keyword>
<accession>A0ABT6FJ87</accession>
<reference evidence="2 3" key="1">
    <citation type="submission" date="2023-03" db="EMBL/GenBank/DDBJ databases">
        <title>Paludisphaera mucosa sp. nov. a novel planctomycete from northern fen.</title>
        <authorList>
            <person name="Ivanova A."/>
        </authorList>
    </citation>
    <scope>NUCLEOTIDE SEQUENCE [LARGE SCALE GENOMIC DNA]</scope>
    <source>
        <strain evidence="2 3">Pla2</strain>
    </source>
</reference>
<gene>
    <name evidence="2" type="ORF">PZE19_28085</name>
</gene>
<organism evidence="2 3">
    <name type="scientific">Paludisphaera mucosa</name>
    <dbReference type="NCBI Taxonomy" id="3030827"/>
    <lineage>
        <taxon>Bacteria</taxon>
        <taxon>Pseudomonadati</taxon>
        <taxon>Planctomycetota</taxon>
        <taxon>Planctomycetia</taxon>
        <taxon>Isosphaerales</taxon>
        <taxon>Isosphaeraceae</taxon>
        <taxon>Paludisphaera</taxon>
    </lineage>
</organism>
<evidence type="ECO:0000313" key="2">
    <source>
        <dbReference type="EMBL" id="MDG3007642.1"/>
    </source>
</evidence>
<feature type="chain" id="PRO_5046980792" evidence="1">
    <location>
        <begin position="20"/>
        <end position="234"/>
    </location>
</feature>
<protein>
    <submittedName>
        <fullName evidence="2">Uncharacterized protein</fullName>
    </submittedName>
</protein>
<name>A0ABT6FJ87_9BACT</name>
<sequence length="234" mass="26096">MTRRACGWFLALSMACGFAAGEARGEDRYYAIVFGSQSRPKQLRYTHTWATFLRVSGEGADPNALEVYHHTISWLPESLEVRVWTPTAEKGVNFDLYQTLDFVQGAGESVTAWGPFQILPEVYTRSLNVKAILDSGQAQYRAISTSRDLLISDCIHAVAAVDPVFGRGHYPLIRVGKPASRYLARQVILRSAFDQGQVDASWLIPRLGLDQRGVEVVSPQRIPERPCALCRIPE</sequence>
<comment type="caution">
    <text evidence="2">The sequence shown here is derived from an EMBL/GenBank/DDBJ whole genome shotgun (WGS) entry which is preliminary data.</text>
</comment>
<keyword evidence="3" id="KW-1185">Reference proteome</keyword>
<dbReference type="RefSeq" id="WP_277863916.1">
    <property type="nucleotide sequence ID" value="NZ_JARRAG010000002.1"/>
</dbReference>
<dbReference type="EMBL" id="JARRAG010000002">
    <property type="protein sequence ID" value="MDG3007642.1"/>
    <property type="molecule type" value="Genomic_DNA"/>
</dbReference>